<reference evidence="1 2" key="1">
    <citation type="submission" date="2022-09" db="EMBL/GenBank/DDBJ databases">
        <title>Chelativorans salina sp. nov., a novel slightly halophilic bacterium isolated from a saline lake sediment enrichment.</title>
        <authorList>
            <person name="Gao L."/>
            <person name="Fang B.-Z."/>
            <person name="Li W.-J."/>
        </authorList>
    </citation>
    <scope>NUCLEOTIDE SEQUENCE [LARGE SCALE GENOMIC DNA]</scope>
    <source>
        <strain evidence="1 2">EGI FJ00035</strain>
    </source>
</reference>
<gene>
    <name evidence="1" type="ORF">N5A92_25395</name>
</gene>
<comment type="caution">
    <text evidence="1">The sequence shown here is derived from an EMBL/GenBank/DDBJ whole genome shotgun (WGS) entry which is preliminary data.</text>
</comment>
<dbReference type="EMBL" id="JAOCZP010000013">
    <property type="protein sequence ID" value="MCT7378351.1"/>
    <property type="molecule type" value="Genomic_DNA"/>
</dbReference>
<dbReference type="RefSeq" id="WP_260907265.1">
    <property type="nucleotide sequence ID" value="NZ_JAOCZP010000013.1"/>
</dbReference>
<evidence type="ECO:0000313" key="1">
    <source>
        <dbReference type="EMBL" id="MCT7378351.1"/>
    </source>
</evidence>
<name>A0ABT2LV00_9HYPH</name>
<evidence type="ECO:0000313" key="2">
    <source>
        <dbReference type="Proteomes" id="UP001320831"/>
    </source>
</evidence>
<protein>
    <submittedName>
        <fullName evidence="1">Uncharacterized protein</fullName>
    </submittedName>
</protein>
<proteinExistence type="predicted"/>
<keyword evidence="2" id="KW-1185">Reference proteome</keyword>
<sequence>MSRINRRVLLVSSTSALVASTVVEKAIARVRPRRNRSSSGQLRELIEAHKTAYAEFSKSIRKWGSHSHQHAKANRAEEKALLAVCSHPAVSKGDRRAKAKYLLRIEARRELDLSEHMQAVLRSTMYKV</sequence>
<dbReference type="Proteomes" id="UP001320831">
    <property type="component" value="Unassembled WGS sequence"/>
</dbReference>
<organism evidence="1 2">
    <name type="scientific">Chelativorans salis</name>
    <dbReference type="NCBI Taxonomy" id="2978478"/>
    <lineage>
        <taxon>Bacteria</taxon>
        <taxon>Pseudomonadati</taxon>
        <taxon>Pseudomonadota</taxon>
        <taxon>Alphaproteobacteria</taxon>
        <taxon>Hyphomicrobiales</taxon>
        <taxon>Phyllobacteriaceae</taxon>
        <taxon>Chelativorans</taxon>
    </lineage>
</organism>
<accession>A0ABT2LV00</accession>